<keyword evidence="2 5" id="KW-0812">Transmembrane</keyword>
<sequence length="172" mass="19027">MRRQTAALGSAVFLVVAPGTVAGLVPWLLTRWDSGDPAGHWVWARGVGGVLIAAGTLALLDAFTRFAREGRGTPIPAAPPEDLVVTGLYRYVRNPMYVAILAIILGQSLLLWRPVLLAYAVLVWAVPAAFVRWYEEPSLARRFGAQYDAYKRAVPAWWPRLRPWRPTHGTGR</sequence>
<accession>A0ABP7VEV4</accession>
<evidence type="ECO:0000256" key="3">
    <source>
        <dbReference type="ARBA" id="ARBA00022989"/>
    </source>
</evidence>
<protein>
    <submittedName>
        <fullName evidence="6">Isoprenylcysteine carboxylmethyltransferase family protein</fullName>
    </submittedName>
</protein>
<keyword evidence="3 5" id="KW-1133">Transmembrane helix</keyword>
<dbReference type="InterPro" id="IPR007318">
    <property type="entry name" value="Phopholipid_MeTrfase"/>
</dbReference>
<gene>
    <name evidence="6" type="ORF">GCM10022214_17770</name>
</gene>
<feature type="transmembrane region" description="Helical" evidence="5">
    <location>
        <begin position="116"/>
        <end position="134"/>
    </location>
</feature>
<proteinExistence type="predicted"/>
<comment type="caution">
    <text evidence="6">The sequence shown here is derived from an EMBL/GenBank/DDBJ whole genome shotgun (WGS) entry which is preliminary data.</text>
</comment>
<dbReference type="Proteomes" id="UP001500683">
    <property type="component" value="Unassembled WGS sequence"/>
</dbReference>
<evidence type="ECO:0000256" key="2">
    <source>
        <dbReference type="ARBA" id="ARBA00022692"/>
    </source>
</evidence>
<evidence type="ECO:0000256" key="4">
    <source>
        <dbReference type="ARBA" id="ARBA00023136"/>
    </source>
</evidence>
<keyword evidence="7" id="KW-1185">Reference proteome</keyword>
<evidence type="ECO:0000313" key="7">
    <source>
        <dbReference type="Proteomes" id="UP001500683"/>
    </source>
</evidence>
<dbReference type="EMBL" id="BAAAZG010000006">
    <property type="protein sequence ID" value="GAA4064365.1"/>
    <property type="molecule type" value="Genomic_DNA"/>
</dbReference>
<feature type="transmembrane region" description="Helical" evidence="5">
    <location>
        <begin position="38"/>
        <end position="60"/>
    </location>
</feature>
<organism evidence="6 7">
    <name type="scientific">Actinomadura miaoliensis</name>
    <dbReference type="NCBI Taxonomy" id="430685"/>
    <lineage>
        <taxon>Bacteria</taxon>
        <taxon>Bacillati</taxon>
        <taxon>Actinomycetota</taxon>
        <taxon>Actinomycetes</taxon>
        <taxon>Streptosporangiales</taxon>
        <taxon>Thermomonosporaceae</taxon>
        <taxon>Actinomadura</taxon>
    </lineage>
</organism>
<feature type="transmembrane region" description="Helical" evidence="5">
    <location>
        <begin position="91"/>
        <end position="110"/>
    </location>
</feature>
<dbReference type="RefSeq" id="WP_344943498.1">
    <property type="nucleotide sequence ID" value="NZ_BAAAZG010000006.1"/>
</dbReference>
<name>A0ABP7VEV4_9ACTN</name>
<dbReference type="Pfam" id="PF04191">
    <property type="entry name" value="PEMT"/>
    <property type="match status" value="1"/>
</dbReference>
<evidence type="ECO:0000313" key="6">
    <source>
        <dbReference type="EMBL" id="GAA4064365.1"/>
    </source>
</evidence>
<comment type="subcellular location">
    <subcellularLocation>
        <location evidence="1">Endomembrane system</location>
        <topology evidence="1">Multi-pass membrane protein</topology>
    </subcellularLocation>
</comment>
<evidence type="ECO:0000256" key="5">
    <source>
        <dbReference type="SAM" id="Phobius"/>
    </source>
</evidence>
<keyword evidence="4 5" id="KW-0472">Membrane</keyword>
<dbReference type="Gene3D" id="1.20.120.1630">
    <property type="match status" value="1"/>
</dbReference>
<reference evidence="7" key="1">
    <citation type="journal article" date="2019" name="Int. J. Syst. Evol. Microbiol.">
        <title>The Global Catalogue of Microorganisms (GCM) 10K type strain sequencing project: providing services to taxonomists for standard genome sequencing and annotation.</title>
        <authorList>
            <consortium name="The Broad Institute Genomics Platform"/>
            <consortium name="The Broad Institute Genome Sequencing Center for Infectious Disease"/>
            <person name="Wu L."/>
            <person name="Ma J."/>
        </authorList>
    </citation>
    <scope>NUCLEOTIDE SEQUENCE [LARGE SCALE GENOMIC DNA]</scope>
    <source>
        <strain evidence="7">JCM 16702</strain>
    </source>
</reference>
<evidence type="ECO:0000256" key="1">
    <source>
        <dbReference type="ARBA" id="ARBA00004127"/>
    </source>
</evidence>